<feature type="transmembrane region" description="Helical" evidence="9">
    <location>
        <begin position="75"/>
        <end position="92"/>
    </location>
</feature>
<sequence length="472" mass="51241">MSEMITGFLSPISDFLYYPVLIILLLGIGLYFTFRTKFVQLSNFKEAVHVVMEAPEEEGSVSSFQALMISTASRVGTGNIVGVATAICLGGYGAVFWMWIVALIGGASAFIESTLAQIYKRRDTFSGESYGGPSYYIESALHSRTLGIIFSIFLILTYAVGFNMLAAFNLRDSFQVYDFYDPQWTPILVGAGLALVTAYCVLGGGKRIIQFTSFLVPFMGMIYVAVAVLMIILNLNYMPTVFKLVFQDAFNFKAIFSGIAGSSMMYGIKRGLFSNEAGIGSAPNAAAAAHVSHPVKQGLVQMMSVFIDTLVICSATAFMCLSSGVTPSPELSGAPYVQAALSTFLGGYGNLFITISLMLFGFTTLIGNLYYVDNNLAYIFGKMPRASFMIAFRLVAAGVIFLGAIQQADLVWLMADVMMALMALINLPSILILGKTALAALSDYSKQRKAGQKPVFYAKNIGLDDSQLDYWK</sequence>
<feature type="transmembrane region" description="Helical" evidence="9">
    <location>
        <begin position="183"/>
        <end position="202"/>
    </location>
</feature>
<evidence type="ECO:0000256" key="7">
    <source>
        <dbReference type="ARBA" id="ARBA00022989"/>
    </source>
</evidence>
<keyword evidence="4 9" id="KW-1003">Cell membrane</keyword>
<reference evidence="10 11" key="1">
    <citation type="journal article" date="2016" name="Genome Announc.">
        <title>Complete Genome Sequences of Aerococcus christensenii CCUG 28831T, Aerococcus sanguinicola CCUG 43001T, Aerococcus urinae CCUG 36881T, Aerococcus urinaeequi CCUG 28094T, Aerococcus urinaehominis CCUG 42038 BT, and Aerococcus viridans CCUG 4311T.</title>
        <authorList>
            <person name="Carkaci D."/>
            <person name="Dargis R."/>
            <person name="Nielsen X.C."/>
            <person name="Skovgaard O."/>
            <person name="Fuursted K."/>
            <person name="Christensen J.J."/>
        </authorList>
    </citation>
    <scope>NUCLEOTIDE SEQUENCE [LARGE SCALE GENOMIC DNA]</scope>
    <source>
        <strain evidence="10 11">CCUG43001</strain>
    </source>
</reference>
<keyword evidence="3 9" id="KW-0813">Transport</keyword>
<feature type="transmembrane region" description="Helical" evidence="9">
    <location>
        <begin position="214"/>
        <end position="237"/>
    </location>
</feature>
<keyword evidence="6 9" id="KW-0769">Symport</keyword>
<proteinExistence type="inferred from homology"/>
<dbReference type="GO" id="GO:0005283">
    <property type="term" value="F:amino acid:sodium symporter activity"/>
    <property type="evidence" value="ECO:0007669"/>
    <property type="project" value="InterPro"/>
</dbReference>
<comment type="subcellular location">
    <subcellularLocation>
        <location evidence="1 9">Cell membrane</location>
        <topology evidence="1 9">Multi-pass membrane protein</topology>
    </subcellularLocation>
</comment>
<name>A0A0X8FCA7_9LACT</name>
<comment type="similarity">
    <text evidence="2 9">Belongs to the alanine or glycine:cation symporter (AGCS) (TC 2.A.25) family.</text>
</comment>
<dbReference type="RefSeq" id="WP_067975331.1">
    <property type="nucleotide sequence ID" value="NZ_CAJHKM010000002.1"/>
</dbReference>
<dbReference type="EMBL" id="CP014160">
    <property type="protein sequence ID" value="AMB94504.1"/>
    <property type="molecule type" value="Genomic_DNA"/>
</dbReference>
<feature type="transmembrane region" description="Helical" evidence="9">
    <location>
        <begin position="345"/>
        <end position="371"/>
    </location>
</feature>
<dbReference type="InterPro" id="IPR001463">
    <property type="entry name" value="Na/Ala_symport"/>
</dbReference>
<evidence type="ECO:0000256" key="5">
    <source>
        <dbReference type="ARBA" id="ARBA00022692"/>
    </source>
</evidence>
<evidence type="ECO:0000256" key="3">
    <source>
        <dbReference type="ARBA" id="ARBA00022448"/>
    </source>
</evidence>
<dbReference type="PANTHER" id="PTHR30330">
    <property type="entry name" value="AGSS FAMILY TRANSPORTER, SODIUM-ALANINE"/>
    <property type="match status" value="1"/>
</dbReference>
<dbReference type="PROSITE" id="PS00873">
    <property type="entry name" value="NA_ALANINE_SYMP"/>
    <property type="match status" value="1"/>
</dbReference>
<keyword evidence="5 9" id="KW-0812">Transmembrane</keyword>
<feature type="transmembrane region" description="Helical" evidence="9">
    <location>
        <begin position="98"/>
        <end position="119"/>
    </location>
</feature>
<dbReference type="FunFam" id="1.20.1740.10:FF:000004">
    <property type="entry name" value="Sodium:alanine symporter family protein"/>
    <property type="match status" value="1"/>
</dbReference>
<protein>
    <submittedName>
        <fullName evidence="10">Amino acid carrier protein</fullName>
    </submittedName>
</protein>
<evidence type="ECO:0000256" key="9">
    <source>
        <dbReference type="RuleBase" id="RU363064"/>
    </source>
</evidence>
<organism evidence="10 11">
    <name type="scientific">Aerococcus sanguinicola</name>
    <dbReference type="NCBI Taxonomy" id="119206"/>
    <lineage>
        <taxon>Bacteria</taxon>
        <taxon>Bacillati</taxon>
        <taxon>Bacillota</taxon>
        <taxon>Bacilli</taxon>
        <taxon>Lactobacillales</taxon>
        <taxon>Aerococcaceae</taxon>
        <taxon>Aerococcus</taxon>
    </lineage>
</organism>
<dbReference type="GeneID" id="92903803"/>
<feature type="transmembrane region" description="Helical" evidence="9">
    <location>
        <begin position="249"/>
        <end position="268"/>
    </location>
</feature>
<dbReference type="PANTHER" id="PTHR30330:SF1">
    <property type="entry name" value="AMINO-ACID CARRIER PROTEIN ALST"/>
    <property type="match status" value="1"/>
</dbReference>
<dbReference type="KEGG" id="asan:AWM72_06955"/>
<evidence type="ECO:0000313" key="10">
    <source>
        <dbReference type="EMBL" id="AMB94504.1"/>
    </source>
</evidence>
<dbReference type="Pfam" id="PF01235">
    <property type="entry name" value="Na_Ala_symp"/>
    <property type="match status" value="1"/>
</dbReference>
<feature type="transmembrane region" description="Helical" evidence="9">
    <location>
        <begin position="146"/>
        <end position="168"/>
    </location>
</feature>
<evidence type="ECO:0000313" key="11">
    <source>
        <dbReference type="Proteomes" id="UP000069912"/>
    </source>
</evidence>
<evidence type="ECO:0000256" key="1">
    <source>
        <dbReference type="ARBA" id="ARBA00004651"/>
    </source>
</evidence>
<dbReference type="PRINTS" id="PR00175">
    <property type="entry name" value="NAALASMPORT"/>
</dbReference>
<keyword evidence="8 9" id="KW-0472">Membrane</keyword>
<evidence type="ECO:0000256" key="2">
    <source>
        <dbReference type="ARBA" id="ARBA00009261"/>
    </source>
</evidence>
<dbReference type="AlphaFoldDB" id="A0A0X8FCA7"/>
<dbReference type="Proteomes" id="UP000069912">
    <property type="component" value="Chromosome"/>
</dbReference>
<feature type="transmembrane region" description="Helical" evidence="9">
    <location>
        <begin position="305"/>
        <end position="325"/>
    </location>
</feature>
<dbReference type="NCBIfam" id="TIGR00835">
    <property type="entry name" value="agcS"/>
    <property type="match status" value="1"/>
</dbReference>
<feature type="transmembrane region" description="Helical" evidence="9">
    <location>
        <begin position="417"/>
        <end position="441"/>
    </location>
</feature>
<reference evidence="11" key="2">
    <citation type="submission" date="2016-01" db="EMBL/GenBank/DDBJ databases">
        <title>Six Aerococcus type strain genome sequencing and assembly using PacBio and Illumina Hiseq.</title>
        <authorList>
            <person name="Carkaci D."/>
            <person name="Dargis R."/>
            <person name="Nielsen X.C."/>
            <person name="Skovgaard O."/>
            <person name="Fuursted K."/>
            <person name="Christensen J.J."/>
        </authorList>
    </citation>
    <scope>NUCLEOTIDE SEQUENCE [LARGE SCALE GENOMIC DNA]</scope>
    <source>
        <strain evidence="11">CCUG43001</strain>
    </source>
</reference>
<evidence type="ECO:0000256" key="4">
    <source>
        <dbReference type="ARBA" id="ARBA00022475"/>
    </source>
</evidence>
<accession>A0A0X8FCA7</accession>
<dbReference type="GO" id="GO:0005886">
    <property type="term" value="C:plasma membrane"/>
    <property type="evidence" value="ECO:0007669"/>
    <property type="project" value="UniProtKB-SubCell"/>
</dbReference>
<feature type="transmembrane region" description="Helical" evidence="9">
    <location>
        <begin position="383"/>
        <end position="405"/>
    </location>
</feature>
<keyword evidence="7 9" id="KW-1133">Transmembrane helix</keyword>
<feature type="transmembrane region" description="Helical" evidence="9">
    <location>
        <begin position="15"/>
        <end position="34"/>
    </location>
</feature>
<keyword evidence="11" id="KW-1185">Reference proteome</keyword>
<evidence type="ECO:0000256" key="8">
    <source>
        <dbReference type="ARBA" id="ARBA00023136"/>
    </source>
</evidence>
<dbReference type="Gene3D" id="1.20.1740.10">
    <property type="entry name" value="Amino acid/polyamine transporter I"/>
    <property type="match status" value="1"/>
</dbReference>
<gene>
    <name evidence="10" type="ORF">AWM72_06955</name>
</gene>
<evidence type="ECO:0000256" key="6">
    <source>
        <dbReference type="ARBA" id="ARBA00022847"/>
    </source>
</evidence>